<feature type="non-terminal residue" evidence="3">
    <location>
        <position position="490"/>
    </location>
</feature>
<sequence length="490" mass="55043">MIERRHQHGWMWKVIFVSVLSGVVGYLLPLLLTESPDQRRAALVATQTVLLQRDHTIRQKFAGLKTDLNAYEVAVGDIWKVSALRKLRDDHVLRESHEHLDAIKTSMLERRATMASLLADTTRSIRDAISILREHSAYPSSQHSTEHNVLVEEGAKPPLDDTITMLDLPSTTPTNSPPEASSAHNNVVVGSAEVEGAIVRTKAPLLLTAAAAPRPDRVYHPKHALNHNTKLGLACLAKLKPIFSKHAHKAKEQAVKITAPQLRLPIHEPEHVQMLLRTRDVKLASLKTPNHQWLAVVDDMAKFMYQNPMDPKSGHERMSDEDRIKHDFDQKLQVAEKMLRLPTDMLAKWSKLQASRGHETHPELAHRRAQQTSRRRNERKHAATSSFPGFNELSPRSLYFEECTAANILPEPLLSRITADRRLELSHFGLGDTKAIVLSKSLALMPDIQALNLTANRLTHAGIATVVQHLSGRVELHSLNLSENEVKYLI</sequence>
<dbReference type="Proteomes" id="UP000275652">
    <property type="component" value="Unassembled WGS sequence"/>
</dbReference>
<evidence type="ECO:0000313" key="3">
    <source>
        <dbReference type="EMBL" id="RLO05277.1"/>
    </source>
</evidence>
<feature type="compositionally biased region" description="Basic and acidic residues" evidence="1">
    <location>
        <begin position="356"/>
        <end position="366"/>
    </location>
</feature>
<feature type="region of interest" description="Disordered" evidence="1">
    <location>
        <begin position="353"/>
        <end position="387"/>
    </location>
</feature>
<evidence type="ECO:0000256" key="2">
    <source>
        <dbReference type="SAM" id="Phobius"/>
    </source>
</evidence>
<keyword evidence="2" id="KW-1133">Transmembrane helix</keyword>
<keyword evidence="2" id="KW-0812">Transmembrane</keyword>
<protein>
    <submittedName>
        <fullName evidence="3">Uncharacterized protein</fullName>
    </submittedName>
</protein>
<feature type="compositionally biased region" description="Polar residues" evidence="1">
    <location>
        <begin position="169"/>
        <end position="183"/>
    </location>
</feature>
<evidence type="ECO:0000256" key="1">
    <source>
        <dbReference type="SAM" id="MobiDB-lite"/>
    </source>
</evidence>
<dbReference type="AlphaFoldDB" id="A0A9X8H8G8"/>
<dbReference type="EMBL" id="QUTI01027252">
    <property type="protein sequence ID" value="RLO05277.1"/>
    <property type="molecule type" value="Genomic_DNA"/>
</dbReference>
<proteinExistence type="predicted"/>
<comment type="caution">
    <text evidence="3">The sequence shown here is derived from an EMBL/GenBank/DDBJ whole genome shotgun (WGS) entry which is preliminary data.</text>
</comment>
<organism evidence="3 4">
    <name type="scientific">Aphanomyces astaci</name>
    <name type="common">Crayfish plague agent</name>
    <dbReference type="NCBI Taxonomy" id="112090"/>
    <lineage>
        <taxon>Eukaryota</taxon>
        <taxon>Sar</taxon>
        <taxon>Stramenopiles</taxon>
        <taxon>Oomycota</taxon>
        <taxon>Saprolegniomycetes</taxon>
        <taxon>Saprolegniales</taxon>
        <taxon>Verrucalvaceae</taxon>
        <taxon>Aphanomyces</taxon>
    </lineage>
</organism>
<name>A0A9X8H8G8_APHAT</name>
<feature type="region of interest" description="Disordered" evidence="1">
    <location>
        <begin position="161"/>
        <end position="183"/>
    </location>
</feature>
<feature type="compositionally biased region" description="Basic residues" evidence="1">
    <location>
        <begin position="367"/>
        <end position="379"/>
    </location>
</feature>
<dbReference type="SUPFAM" id="SSF52047">
    <property type="entry name" value="RNI-like"/>
    <property type="match status" value="1"/>
</dbReference>
<reference evidence="3 4" key="1">
    <citation type="journal article" date="2018" name="J. Invertebr. Pathol.">
        <title>New genotyping method for the causative agent of crayfish plague (Aphanomyces astaci) based on whole genome data.</title>
        <authorList>
            <person name="Minardi D."/>
            <person name="Studholme D.J."/>
            <person name="van der Giezen M."/>
            <person name="Pretto T."/>
            <person name="Oidtmann B."/>
        </authorList>
    </citation>
    <scope>NUCLEOTIDE SEQUENCE [LARGE SCALE GENOMIC DNA]</scope>
    <source>
        <strain evidence="3 4">KB13</strain>
    </source>
</reference>
<dbReference type="Gene3D" id="3.80.10.10">
    <property type="entry name" value="Ribonuclease Inhibitor"/>
    <property type="match status" value="1"/>
</dbReference>
<evidence type="ECO:0000313" key="4">
    <source>
        <dbReference type="Proteomes" id="UP000275652"/>
    </source>
</evidence>
<feature type="transmembrane region" description="Helical" evidence="2">
    <location>
        <begin position="12"/>
        <end position="32"/>
    </location>
</feature>
<accession>A0A9X8H8G8</accession>
<gene>
    <name evidence="3" type="ORF">DYB28_001410</name>
</gene>
<keyword evidence="2" id="KW-0472">Membrane</keyword>
<dbReference type="InterPro" id="IPR032675">
    <property type="entry name" value="LRR_dom_sf"/>
</dbReference>